<dbReference type="FunCoup" id="A0A7M7J7F1">
    <property type="interactions" value="101"/>
</dbReference>
<dbReference type="EnsemblMetazoa" id="XM_022792158">
    <property type="protein sequence ID" value="XP_022647893"/>
    <property type="gene ID" value="LOC111244761"/>
</dbReference>
<dbReference type="Gene3D" id="1.25.40.10">
    <property type="entry name" value="Tetratricopeptide repeat domain"/>
    <property type="match status" value="6"/>
</dbReference>
<feature type="domain" description="TTC28 C-terminal" evidence="4">
    <location>
        <begin position="1806"/>
        <end position="1908"/>
    </location>
</feature>
<dbReference type="PANTHER" id="PTHR10098">
    <property type="entry name" value="RAPSYN-RELATED"/>
    <property type="match status" value="1"/>
</dbReference>
<dbReference type="InterPro" id="IPR019734">
    <property type="entry name" value="TPR_rpt"/>
</dbReference>
<dbReference type="InterPro" id="IPR011990">
    <property type="entry name" value="TPR-like_helical_dom_sf"/>
</dbReference>
<dbReference type="PANTHER" id="PTHR10098:SF108">
    <property type="entry name" value="TETRATRICOPEPTIDE REPEAT PROTEIN 28"/>
    <property type="match status" value="1"/>
</dbReference>
<feature type="compositionally biased region" description="Basic and acidic residues" evidence="2">
    <location>
        <begin position="1913"/>
        <end position="1926"/>
    </location>
</feature>
<organism evidence="5 6">
    <name type="scientific">Varroa destructor</name>
    <name type="common">Honeybee mite</name>
    <dbReference type="NCBI Taxonomy" id="109461"/>
    <lineage>
        <taxon>Eukaryota</taxon>
        <taxon>Metazoa</taxon>
        <taxon>Ecdysozoa</taxon>
        <taxon>Arthropoda</taxon>
        <taxon>Chelicerata</taxon>
        <taxon>Arachnida</taxon>
        <taxon>Acari</taxon>
        <taxon>Parasitiformes</taxon>
        <taxon>Mesostigmata</taxon>
        <taxon>Gamasina</taxon>
        <taxon>Dermanyssoidea</taxon>
        <taxon>Varroidae</taxon>
        <taxon>Varroa</taxon>
    </lineage>
</organism>
<feature type="repeat" description="TPR" evidence="1">
    <location>
        <begin position="934"/>
        <end position="967"/>
    </location>
</feature>
<feature type="compositionally biased region" description="Low complexity" evidence="2">
    <location>
        <begin position="2156"/>
        <end position="2174"/>
    </location>
</feature>
<dbReference type="Proteomes" id="UP000594260">
    <property type="component" value="Unplaced"/>
</dbReference>
<feature type="domain" description="CHAT" evidence="3">
    <location>
        <begin position="1390"/>
        <end position="1691"/>
    </location>
</feature>
<feature type="region of interest" description="Disordered" evidence="2">
    <location>
        <begin position="2109"/>
        <end position="2134"/>
    </location>
</feature>
<dbReference type="GO" id="GO:0042802">
    <property type="term" value="F:identical protein binding"/>
    <property type="evidence" value="ECO:0007669"/>
    <property type="project" value="InterPro"/>
</dbReference>
<dbReference type="InParanoid" id="A0A7M7J7F1"/>
<dbReference type="SMART" id="SM00028">
    <property type="entry name" value="TPR"/>
    <property type="match status" value="25"/>
</dbReference>
<dbReference type="InterPro" id="IPR011717">
    <property type="entry name" value="TPR-4"/>
</dbReference>
<dbReference type="RefSeq" id="XP_022647892.1">
    <property type="nucleotide sequence ID" value="XM_022792157.1"/>
</dbReference>
<keyword evidence="1" id="KW-0802">TPR repeat</keyword>
<evidence type="ECO:0000259" key="4">
    <source>
        <dbReference type="Pfam" id="PF26117"/>
    </source>
</evidence>
<dbReference type="FunFam" id="1.25.40.10:FF:000040">
    <property type="entry name" value="Tetratricopeptide repeat domain 28"/>
    <property type="match status" value="1"/>
</dbReference>
<proteinExistence type="predicted"/>
<accession>A0A7M7J7F1</accession>
<feature type="repeat" description="TPR" evidence="1">
    <location>
        <begin position="615"/>
        <end position="648"/>
    </location>
</feature>
<name>A0A7M7J7F1_VARDE</name>
<dbReference type="Pfam" id="PF13424">
    <property type="entry name" value="TPR_12"/>
    <property type="match status" value="7"/>
</dbReference>
<feature type="repeat" description="TPR" evidence="1">
    <location>
        <begin position="1014"/>
        <end position="1047"/>
    </location>
</feature>
<dbReference type="PROSITE" id="PS50005">
    <property type="entry name" value="TPR"/>
    <property type="match status" value="6"/>
</dbReference>
<dbReference type="InterPro" id="IPR058900">
    <property type="entry name" value="TTC28_C"/>
</dbReference>
<feature type="region of interest" description="Disordered" evidence="2">
    <location>
        <begin position="2156"/>
        <end position="2177"/>
    </location>
</feature>
<evidence type="ECO:0000313" key="5">
    <source>
        <dbReference type="EnsemblMetazoa" id="XP_022647892"/>
    </source>
</evidence>
<evidence type="ECO:0000259" key="3">
    <source>
        <dbReference type="Pfam" id="PF12770"/>
    </source>
</evidence>
<dbReference type="EnsemblMetazoa" id="XM_022792157">
    <property type="protein sequence ID" value="XP_022647892"/>
    <property type="gene ID" value="LOC111244761"/>
</dbReference>
<dbReference type="Pfam" id="PF12770">
    <property type="entry name" value="CHAT"/>
    <property type="match status" value="1"/>
</dbReference>
<feature type="region of interest" description="Disordered" evidence="2">
    <location>
        <begin position="1913"/>
        <end position="1951"/>
    </location>
</feature>
<feature type="region of interest" description="Disordered" evidence="2">
    <location>
        <begin position="1"/>
        <end position="28"/>
    </location>
</feature>
<dbReference type="Pfam" id="PF13432">
    <property type="entry name" value="TPR_16"/>
    <property type="match status" value="1"/>
</dbReference>
<evidence type="ECO:0000313" key="6">
    <source>
        <dbReference type="Proteomes" id="UP000594260"/>
    </source>
</evidence>
<dbReference type="InterPro" id="IPR024983">
    <property type="entry name" value="CHAT_dom"/>
</dbReference>
<evidence type="ECO:0000256" key="2">
    <source>
        <dbReference type="SAM" id="MobiDB-lite"/>
    </source>
</evidence>
<feature type="compositionally biased region" description="Pro residues" evidence="2">
    <location>
        <begin position="2121"/>
        <end position="2134"/>
    </location>
</feature>
<sequence>MMEPSEGTIEGPHGSSGGDPSGQRIPADSQNLGQLAAFQEKVRLAANACAQADFPLAVKLYGEALQIDPRNHVLYSNRSAAYIKLGRYQRALADAVRARELSSTWPKAYYREGVALQHLNRHSEALAAFASGLSQDPKSEQMLEGLIEAALSSPMAASFEPTYRQLQAMRLDRHAFVITSVIGQELLGAHEFAPAAIVLEAALVVGSTCAPELRGSVLSALSSAFWALNDIDKALSYMQQDLAVATATGDTSSKCRAHSNLGSAFFSKGMYKEALQSHKAQLVLAMRLKDTMSAAQALTSLGHVHTALGDLPMALASHQQCVQLVAELGNRILEARETSNVGAVYLAMGDFDNALQCYHTHLSIALALNDRVEEAKAYSNLGSVHHRRLEFERAAFYHAEVLRISEELQERSIEARACAGLGHSARAIGDFQGAKKWYERQLDLALSTKDRAAEARALSNLGAVFHLSGDFDAALKLHQQHLRLARNLGDITATGRALGNIGKAYAGQRCHKQAIKFHKEELRVAREMGDRAAEGSTCGHLAMAYQALGMHEQALQHHHGQLNIAREMNDAPSEACALCNLGCCYSAKGEFFQAIPYYENFLRLSQELGNLDNETKACHFLGYAHFCLGNHADAISYYERALQLCGDVCADSPSTISGSSPETTISNVEPSLRRLKNIQNNESRQDLSRAYCNLGLAKAAVGDFQAALDCQRRFLTIAQVSRDIQGKFRALGNIGDVFMRMGNGQEAVKAYQKQLVLCREEFDASLKHLEANSYSALGACHRQMKAFDRALGFHAQELQIYKELGNLQGECRAQSSLGTTHVGLGNYAEALRCFQAQLEKAKELRSAALEVHALTNVGGMRLKLGHFDEALAMFERQAHLLESMEGPNIVLERARTCGQLGECYLGLGDFKEAIERFLQFLRAALRLNSAKDKERAYKGVGNAYLSINDFQQALMYFEKRLVVAHELDDSSIKCGAYGDLGRLHGEMGHFAQALSCLEHKMRVAQDSGDELSRAEAAAFLGNVYVKMADFDRAIECHRLDLSISEQEIKDLRGQTRAHGNLGNTFEAMACFEQAIAHHEKHLELASRLKDKASKAVAYTSLGRIHHALGALAKATEYLQQGLAMAEQLGKQDEEATIRRRLAFALWAQGDLRGACQELEKTVDLLEASRYTSQSESDQKATYVALQRAQVLLSRHEAALTTAERLRVRFERVSRYERDSSHAFPCSQLTAELIVDAVDRQKAAVIYYSDVAGILYSWLIIPQKGVVKFAETVTSEAVQASDLNVPNAEGRFPVDTDDDTIARHLASLREGLGVGVDSLSSTKSDDEGTESDSEVFGRLRRNHLLNSSSYSLSSVFSVGSVSVASASTRPIDSSSSSSSRSPRPHWTGPPALHALYDILVAPFMDQLAGVHEIAIVPDAKLNLVPFAMLRGEDTGYLGERFLLTNVPSIAAIRSGQRAKMLRRQDNDETANMALVVGNPRLTPGMQKMLDLGDIPRAHEEAELVGEVLTAKPMLGLEATKEAVMNQLSAATVIHIAAHVSWRLPGIVLSLGSNVLEGEHPYLAAENAEDEDEEDMPSSSEFLLTPQDLMTLHLRAKLVVLSSCHTRSEHGEIRGEGFNQITRAFLAAGAQCVIVSLWPVADTAVKILYRTFYSSLLQGSKAAAALAEAMRTIQTTKQFAHPANWAGFVLVGSNVRVAYQVAAMGQALAEMLRYPERSRDALRVCLHLVEKSLQRIHRCQRNAMYTTQKSIENKVGTAVTGWKELLISVGFRFEPAANNLPAAVFFPQSDPGDRLNRCSSNLQALLGLSVQTQSAIAKLMSNGDYVDDIVHLMREVVSQLERSHRGQDGGVECPVSVKLWSVPGCHELLASLGFDLMEVGVNEVTLRMGKSADSRTIEFALQALLALLDPIDSQDETHSVQDPDASEHSDDDSLESHASLQAEPPAEFNQGPQAVVRRSRVISAGDGAFTHFVRTRGEPDGLSATVPGAEIENIADEKRLKSSKSIWSNKSASQHIYASASSHSSASNQIDEEEGIQPRFEAFTISANGNPKQKPAMSATTLNDIYHETRSSMGLGLAPSLLNILRNDTHYSKVPPPQQALRQELLLSPARPEADFGGNCGVPPEPPRIARPPPPPLPLTVAPRIADLERPRAALRNLQQNDSNNNSNNNANYATNIPKTEENLIQPGFLRAATNVKRRSATFNAASSSTKGKDSLV</sequence>
<dbReference type="GeneID" id="111244761"/>
<protein>
    <recommendedName>
        <fullName evidence="7">Tetratricopeptide repeat protein 28</fullName>
    </recommendedName>
</protein>
<feature type="repeat" description="TPR" evidence="1">
    <location>
        <begin position="455"/>
        <end position="488"/>
    </location>
</feature>
<feature type="repeat" description="TPR" evidence="1">
    <location>
        <begin position="106"/>
        <end position="139"/>
    </location>
</feature>
<dbReference type="Pfam" id="PF13176">
    <property type="entry name" value="TPR_7"/>
    <property type="match status" value="3"/>
</dbReference>
<keyword evidence="6" id="KW-1185">Reference proteome</keyword>
<dbReference type="Pfam" id="PF26117">
    <property type="entry name" value="TTC28_C"/>
    <property type="match status" value="1"/>
</dbReference>
<dbReference type="OrthoDB" id="626167at2759"/>
<evidence type="ECO:0000256" key="1">
    <source>
        <dbReference type="PROSITE-ProRule" id="PRU00339"/>
    </source>
</evidence>
<feature type="repeat" description="TPR" evidence="1">
    <location>
        <begin position="728"/>
        <end position="761"/>
    </location>
</feature>
<reference evidence="5" key="1">
    <citation type="submission" date="2021-01" db="UniProtKB">
        <authorList>
            <consortium name="EnsemblMetazoa"/>
        </authorList>
    </citation>
    <scope>IDENTIFICATION</scope>
</reference>
<dbReference type="KEGG" id="vde:111244761"/>
<evidence type="ECO:0008006" key="7">
    <source>
        <dbReference type="Google" id="ProtNLM"/>
    </source>
</evidence>
<dbReference type="Pfam" id="PF07721">
    <property type="entry name" value="TPR_4"/>
    <property type="match status" value="1"/>
</dbReference>
<dbReference type="SUPFAM" id="SSF48452">
    <property type="entry name" value="TPR-like"/>
    <property type="match status" value="6"/>
</dbReference>
<dbReference type="OMA" id="FHAARID"/>
<dbReference type="RefSeq" id="XP_022647893.1">
    <property type="nucleotide sequence ID" value="XM_022792158.1"/>
</dbReference>